<name>A0A0E9S4T1_ANGAN</name>
<reference evidence="1" key="1">
    <citation type="submission" date="2014-11" db="EMBL/GenBank/DDBJ databases">
        <authorList>
            <person name="Amaro Gonzalez C."/>
        </authorList>
    </citation>
    <scope>NUCLEOTIDE SEQUENCE</scope>
</reference>
<evidence type="ECO:0000313" key="1">
    <source>
        <dbReference type="EMBL" id="JAH36424.1"/>
    </source>
</evidence>
<dbReference type="EMBL" id="GBXM01072153">
    <property type="protein sequence ID" value="JAH36424.1"/>
    <property type="molecule type" value="Transcribed_RNA"/>
</dbReference>
<accession>A0A0E9S4T1</accession>
<reference evidence="1" key="2">
    <citation type="journal article" date="2015" name="Fish Shellfish Immunol.">
        <title>Early steps in the European eel (Anguilla anguilla)-Vibrio vulnificus interaction in the gills: Role of the RtxA13 toxin.</title>
        <authorList>
            <person name="Callol A."/>
            <person name="Pajuelo D."/>
            <person name="Ebbesson L."/>
            <person name="Teles M."/>
            <person name="MacKenzie S."/>
            <person name="Amaro C."/>
        </authorList>
    </citation>
    <scope>NUCLEOTIDE SEQUENCE</scope>
</reference>
<protein>
    <submittedName>
        <fullName evidence="1">Uncharacterized protein</fullName>
    </submittedName>
</protein>
<proteinExistence type="predicted"/>
<sequence>MCENLRKTPEQQSGKGTQNIQVQLGVCPFSQMHLLMSNPNALII</sequence>
<organism evidence="1">
    <name type="scientific">Anguilla anguilla</name>
    <name type="common">European freshwater eel</name>
    <name type="synonym">Muraena anguilla</name>
    <dbReference type="NCBI Taxonomy" id="7936"/>
    <lineage>
        <taxon>Eukaryota</taxon>
        <taxon>Metazoa</taxon>
        <taxon>Chordata</taxon>
        <taxon>Craniata</taxon>
        <taxon>Vertebrata</taxon>
        <taxon>Euteleostomi</taxon>
        <taxon>Actinopterygii</taxon>
        <taxon>Neopterygii</taxon>
        <taxon>Teleostei</taxon>
        <taxon>Anguilliformes</taxon>
        <taxon>Anguillidae</taxon>
        <taxon>Anguilla</taxon>
    </lineage>
</organism>
<dbReference type="EMBL" id="GBXM01083808">
    <property type="protein sequence ID" value="JAH24769.1"/>
    <property type="molecule type" value="Transcribed_RNA"/>
</dbReference>
<dbReference type="AlphaFoldDB" id="A0A0E9S4T1"/>
<dbReference type="EMBL" id="GBXM01081081">
    <property type="protein sequence ID" value="JAH27496.1"/>
    <property type="molecule type" value="Transcribed_RNA"/>
</dbReference>